<name>A0ABM8IGS6_9BACE</name>
<accession>A0ABM8IGS6</accession>
<sequence length="182" mass="22073">MKSINFITLLCCALLIMCSCNKNKISIDEHFIKLVSRDIWPSKFERYPFYCKGENGKILEVRSRDLRMLYDDGSFDFDYLSFLKKVLNQKMELQSQGKVESFYLDKYLEKAYRNIDFKDFMRIYCIDEGENRFRLKKGFTYNQKRTIFYFLFINNYLSCFDDYAGVFWIFNTNIYNSSERKK</sequence>
<evidence type="ECO:0000313" key="1">
    <source>
        <dbReference type="EMBL" id="BEH00445.1"/>
    </source>
</evidence>
<evidence type="ECO:0000313" key="2">
    <source>
        <dbReference type="Proteomes" id="UP001496674"/>
    </source>
</evidence>
<dbReference type="Proteomes" id="UP001496674">
    <property type="component" value="Chromosome"/>
</dbReference>
<dbReference type="EMBL" id="AP028055">
    <property type="protein sequence ID" value="BEH00445.1"/>
    <property type="molecule type" value="Genomic_DNA"/>
</dbReference>
<proteinExistence type="predicted"/>
<organism evidence="1 2">
    <name type="scientific">Bacteroides sedimenti</name>
    <dbReference type="NCBI Taxonomy" id="2136147"/>
    <lineage>
        <taxon>Bacteria</taxon>
        <taxon>Pseudomonadati</taxon>
        <taxon>Bacteroidota</taxon>
        <taxon>Bacteroidia</taxon>
        <taxon>Bacteroidales</taxon>
        <taxon>Bacteroidaceae</taxon>
        <taxon>Bacteroides</taxon>
    </lineage>
</organism>
<gene>
    <name evidence="1" type="ORF">BSYN_27090</name>
</gene>
<dbReference type="RefSeq" id="WP_353331798.1">
    <property type="nucleotide sequence ID" value="NZ_AP028055.1"/>
</dbReference>
<dbReference type="PROSITE" id="PS51257">
    <property type="entry name" value="PROKAR_LIPOPROTEIN"/>
    <property type="match status" value="1"/>
</dbReference>
<protein>
    <recommendedName>
        <fullName evidence="3">Lipoprotein</fullName>
    </recommendedName>
</protein>
<reference evidence="1 2" key="1">
    <citation type="submission" date="2023-04" db="EMBL/GenBank/DDBJ databases">
        <title>Draft genome sequence of acteroides sedimenti strain YN3PY1.</title>
        <authorList>
            <person name="Yoshida N."/>
        </authorList>
    </citation>
    <scope>NUCLEOTIDE SEQUENCE [LARGE SCALE GENOMIC DNA]</scope>
    <source>
        <strain evidence="1 2">YN3PY1</strain>
    </source>
</reference>
<keyword evidence="2" id="KW-1185">Reference proteome</keyword>
<evidence type="ECO:0008006" key="3">
    <source>
        <dbReference type="Google" id="ProtNLM"/>
    </source>
</evidence>